<dbReference type="EMBL" id="JABFJV010000114">
    <property type="protein sequence ID" value="NOK35539.1"/>
    <property type="molecule type" value="Genomic_DNA"/>
</dbReference>
<dbReference type="Proteomes" id="UP000563426">
    <property type="component" value="Unassembled WGS sequence"/>
</dbReference>
<name>A0A7Y4KML7_9BACT</name>
<comment type="caution">
    <text evidence="2">The sequence shown here is derived from an EMBL/GenBank/DDBJ whole genome shotgun (WGS) entry which is preliminary data.</text>
</comment>
<keyword evidence="3" id="KW-1185">Reference proteome</keyword>
<gene>
    <name evidence="2" type="ORF">HMI49_20265</name>
</gene>
<evidence type="ECO:0000313" key="3">
    <source>
        <dbReference type="Proteomes" id="UP000563426"/>
    </source>
</evidence>
<accession>A0A7Y4KML7</accession>
<dbReference type="RefSeq" id="WP_171436236.1">
    <property type="nucleotide sequence ID" value="NZ_JABFJV010000114.1"/>
</dbReference>
<evidence type="ECO:0000313" key="2">
    <source>
        <dbReference type="EMBL" id="NOK35539.1"/>
    </source>
</evidence>
<dbReference type="AlphaFoldDB" id="A0A7Y4KML7"/>
<evidence type="ECO:0000259" key="1">
    <source>
        <dbReference type="Pfam" id="PF15579"/>
    </source>
</evidence>
<dbReference type="Pfam" id="PF15579">
    <property type="entry name" value="Imm52"/>
    <property type="match status" value="1"/>
</dbReference>
<dbReference type="InterPro" id="IPR028969">
    <property type="entry name" value="Imm52"/>
</dbReference>
<proteinExistence type="predicted"/>
<organism evidence="2 3">
    <name type="scientific">Corallococcus exercitus</name>
    <dbReference type="NCBI Taxonomy" id="2316736"/>
    <lineage>
        <taxon>Bacteria</taxon>
        <taxon>Pseudomonadati</taxon>
        <taxon>Myxococcota</taxon>
        <taxon>Myxococcia</taxon>
        <taxon>Myxococcales</taxon>
        <taxon>Cystobacterineae</taxon>
        <taxon>Myxococcaceae</taxon>
        <taxon>Corallococcus</taxon>
    </lineage>
</organism>
<protein>
    <recommendedName>
        <fullName evidence="1">Immunity protein 52 domain-containing protein</fullName>
    </recommendedName>
</protein>
<sequence>MKEKYYLGAYWPGRVEPVESYARRAEVFFRLLASHEPKFSRWYEKAGSRADALRHPFVPNEESLSNLFRKKYRNDDDGVSFSAWNGEPDGASTGVRLALGSTSELLGDLCVMDLPAGGEARERVLTAPVLSQALRAAALAWDPEWGIATSTAHRDRVSEFAVPGTFVGWVTYLSRRLGPVPPLPAPVQIESIEDRGTLIVMCPDRFSVSNPEHIALAEQVQDQLNQAGLLKPIQPQG</sequence>
<reference evidence="2 3" key="1">
    <citation type="submission" date="2020-05" db="EMBL/GenBank/DDBJ databases">
        <authorList>
            <person name="Whitworth D."/>
        </authorList>
    </citation>
    <scope>NUCLEOTIDE SEQUENCE [LARGE SCALE GENOMIC DNA]</scope>
    <source>
        <strain evidence="2 3">AB043B</strain>
    </source>
</reference>
<feature type="domain" description="Immunity protein 52" evidence="1">
    <location>
        <begin position="3"/>
        <end position="232"/>
    </location>
</feature>